<gene>
    <name evidence="4" type="ORF">FHS18_001918</name>
</gene>
<dbReference type="EMBL" id="JACHXK010000003">
    <property type="protein sequence ID" value="MBB3109855.1"/>
    <property type="molecule type" value="Genomic_DNA"/>
</dbReference>
<dbReference type="Proteomes" id="UP000570361">
    <property type="component" value="Unassembled WGS sequence"/>
</dbReference>
<dbReference type="Pfam" id="PF10646">
    <property type="entry name" value="Germane"/>
    <property type="match status" value="2"/>
</dbReference>
<evidence type="ECO:0000256" key="2">
    <source>
        <dbReference type="SAM" id="SignalP"/>
    </source>
</evidence>
<evidence type="ECO:0000313" key="4">
    <source>
        <dbReference type="EMBL" id="MBB3109855.1"/>
    </source>
</evidence>
<proteinExistence type="predicted"/>
<feature type="chain" id="PRO_5039334502" evidence="2">
    <location>
        <begin position="26"/>
        <end position="372"/>
    </location>
</feature>
<reference evidence="4 5" key="1">
    <citation type="submission" date="2020-08" db="EMBL/GenBank/DDBJ databases">
        <title>Genomic Encyclopedia of Type Strains, Phase III (KMG-III): the genomes of soil and plant-associated and newly described type strains.</title>
        <authorList>
            <person name="Whitman W."/>
        </authorList>
    </citation>
    <scope>NUCLEOTIDE SEQUENCE [LARGE SCALE GENOMIC DNA]</scope>
    <source>
        <strain evidence="4 5">CECT 5862</strain>
    </source>
</reference>
<name>A0A7W5FM27_9BACL</name>
<evidence type="ECO:0000259" key="3">
    <source>
        <dbReference type="SMART" id="SM00909"/>
    </source>
</evidence>
<dbReference type="InterPro" id="IPR019606">
    <property type="entry name" value="GerMN"/>
</dbReference>
<accession>A0A7W5FM27</accession>
<feature type="domain" description="GerMN" evidence="3">
    <location>
        <begin position="109"/>
        <end position="201"/>
    </location>
</feature>
<dbReference type="SMART" id="SM00909">
    <property type="entry name" value="Germane"/>
    <property type="match status" value="2"/>
</dbReference>
<dbReference type="AlphaFoldDB" id="A0A7W5FM27"/>
<feature type="signal peptide" evidence="2">
    <location>
        <begin position="1"/>
        <end position="25"/>
    </location>
</feature>
<feature type="compositionally biased region" description="Low complexity" evidence="1">
    <location>
        <begin position="44"/>
        <end position="74"/>
    </location>
</feature>
<organism evidence="4 5">
    <name type="scientific">Paenibacillus phyllosphaerae</name>
    <dbReference type="NCBI Taxonomy" id="274593"/>
    <lineage>
        <taxon>Bacteria</taxon>
        <taxon>Bacillati</taxon>
        <taxon>Bacillota</taxon>
        <taxon>Bacilli</taxon>
        <taxon>Bacillales</taxon>
        <taxon>Paenibacillaceae</taxon>
        <taxon>Paenibacillus</taxon>
    </lineage>
</organism>
<keyword evidence="5" id="KW-1185">Reference proteome</keyword>
<sequence>MTQYRMIRRVALTGALALPILTTGCGIFSQEASKQIDPPQNTSQNATGAANETAAGQAGATEQTTTQPTGTETAVQGDQTQLTVYLKDQHQLLAPVSVLASLEGNQKAGQKALELMVAEGPYAAELPIGFEAVLPKGTIVNDLTIEDDQKLAMVDLSSSFGNYAPEEERRIVEAVTWTLTSLPGVNKVQLSVDGVKLGEMPVDRFPLDEPLTRAVGINLEVDEGVDYSQSTPVTLYFSSVSPSDESYYVPVTRLIDRTDNKAKSAIQELIAGPLDSITGNGSLIPVSTPDVVVKSIEKGADVVSIALEDSAYVEGQKMPAELLEALVLSLTENTGIGKVQISINGSSNIMDTNNVDYSKPVSRPEVVNAIKS</sequence>
<feature type="region of interest" description="Disordered" evidence="1">
    <location>
        <begin position="34"/>
        <end position="74"/>
    </location>
</feature>
<feature type="domain" description="GerMN" evidence="3">
    <location>
        <begin position="262"/>
        <end position="352"/>
    </location>
</feature>
<dbReference type="PROSITE" id="PS51257">
    <property type="entry name" value="PROKAR_LIPOPROTEIN"/>
    <property type="match status" value="1"/>
</dbReference>
<comment type="caution">
    <text evidence="4">The sequence shown here is derived from an EMBL/GenBank/DDBJ whole genome shotgun (WGS) entry which is preliminary data.</text>
</comment>
<protein>
    <submittedName>
        <fullName evidence="4">Germination protein M</fullName>
    </submittedName>
</protein>
<feature type="compositionally biased region" description="Polar residues" evidence="1">
    <location>
        <begin position="34"/>
        <end position="43"/>
    </location>
</feature>
<evidence type="ECO:0000313" key="5">
    <source>
        <dbReference type="Proteomes" id="UP000570361"/>
    </source>
</evidence>
<evidence type="ECO:0000256" key="1">
    <source>
        <dbReference type="SAM" id="MobiDB-lite"/>
    </source>
</evidence>
<keyword evidence="2" id="KW-0732">Signal</keyword>
<dbReference type="RefSeq" id="WP_183599327.1">
    <property type="nucleotide sequence ID" value="NZ_JACHXK010000003.1"/>
</dbReference>